<keyword evidence="2" id="KW-1185">Reference proteome</keyword>
<accession>A0ABD1NHW1</accession>
<dbReference type="AlphaFoldDB" id="A0ABD1NHW1"/>
<organism evidence="1 2">
    <name type="scientific">Flemingia macrophylla</name>
    <dbReference type="NCBI Taxonomy" id="520843"/>
    <lineage>
        <taxon>Eukaryota</taxon>
        <taxon>Viridiplantae</taxon>
        <taxon>Streptophyta</taxon>
        <taxon>Embryophyta</taxon>
        <taxon>Tracheophyta</taxon>
        <taxon>Spermatophyta</taxon>
        <taxon>Magnoliopsida</taxon>
        <taxon>eudicotyledons</taxon>
        <taxon>Gunneridae</taxon>
        <taxon>Pentapetalae</taxon>
        <taxon>rosids</taxon>
        <taxon>fabids</taxon>
        <taxon>Fabales</taxon>
        <taxon>Fabaceae</taxon>
        <taxon>Papilionoideae</taxon>
        <taxon>50 kb inversion clade</taxon>
        <taxon>NPAAA clade</taxon>
        <taxon>indigoferoid/millettioid clade</taxon>
        <taxon>Phaseoleae</taxon>
        <taxon>Flemingia</taxon>
    </lineage>
</organism>
<comment type="caution">
    <text evidence="1">The sequence shown here is derived from an EMBL/GenBank/DDBJ whole genome shotgun (WGS) entry which is preliminary data.</text>
</comment>
<protein>
    <submittedName>
        <fullName evidence="1">Uncharacterized protein</fullName>
    </submittedName>
</protein>
<dbReference type="EMBL" id="JBGMDY010000001">
    <property type="protein sequence ID" value="KAL2347453.1"/>
    <property type="molecule type" value="Genomic_DNA"/>
</dbReference>
<sequence length="196" mass="22046">MLGSEGAVEARGVQVRSMLLLKDYRKLIFIVEHMVEAYIVVLKSLAGKKLKDLRLPWVPGLSLTIISLFTIIVQSELEHEQISILKLLLLILKWKYDNDAAITGTKFSSFEETLFLIPVVSLMSSPYKSMKGLATDFLFLLEKLLVKMLVASKDKPIVEGGVHCLSTPGIIVLRLLRHLWYQIFASEVGFNGIESK</sequence>
<gene>
    <name evidence="1" type="ORF">Fmac_001453</name>
</gene>
<evidence type="ECO:0000313" key="2">
    <source>
        <dbReference type="Proteomes" id="UP001603857"/>
    </source>
</evidence>
<dbReference type="Proteomes" id="UP001603857">
    <property type="component" value="Unassembled WGS sequence"/>
</dbReference>
<proteinExistence type="predicted"/>
<dbReference type="PANTHER" id="PTHR16212">
    <property type="entry name" value="FOCADHESIN FAMILY MEMBER"/>
    <property type="match status" value="1"/>
</dbReference>
<reference evidence="1 2" key="1">
    <citation type="submission" date="2024-08" db="EMBL/GenBank/DDBJ databases">
        <title>Insights into the chromosomal genome structure of Flemingia macrophylla.</title>
        <authorList>
            <person name="Ding Y."/>
            <person name="Zhao Y."/>
            <person name="Bi W."/>
            <person name="Wu M."/>
            <person name="Zhao G."/>
            <person name="Gong Y."/>
            <person name="Li W."/>
            <person name="Zhang P."/>
        </authorList>
    </citation>
    <scope>NUCLEOTIDE SEQUENCE [LARGE SCALE GENOMIC DNA]</scope>
    <source>
        <strain evidence="1">DYQJB</strain>
        <tissue evidence="1">Leaf</tissue>
    </source>
</reference>
<name>A0ABD1NHW1_9FABA</name>
<evidence type="ECO:0000313" key="1">
    <source>
        <dbReference type="EMBL" id="KAL2347453.1"/>
    </source>
</evidence>
<dbReference type="PANTHER" id="PTHR16212:SF4">
    <property type="entry name" value="FOCADHESIN"/>
    <property type="match status" value="1"/>
</dbReference>
<dbReference type="InterPro" id="IPR045163">
    <property type="entry name" value="Focadhesin/RST1"/>
</dbReference>